<evidence type="ECO:0000313" key="2">
    <source>
        <dbReference type="EMBL" id="NIJ52682.1"/>
    </source>
</evidence>
<accession>A0ABX0UI37</accession>
<dbReference type="InterPro" id="IPR051604">
    <property type="entry name" value="Ergot_Alk_Oxidoreductase"/>
</dbReference>
<name>A0ABX0UI37_9BACT</name>
<dbReference type="Gene3D" id="3.40.50.720">
    <property type="entry name" value="NAD(P)-binding Rossmann-like Domain"/>
    <property type="match status" value="1"/>
</dbReference>
<dbReference type="Proteomes" id="UP001179181">
    <property type="component" value="Unassembled WGS sequence"/>
</dbReference>
<evidence type="ECO:0000259" key="1">
    <source>
        <dbReference type="Pfam" id="PF05368"/>
    </source>
</evidence>
<dbReference type="InterPro" id="IPR036291">
    <property type="entry name" value="NAD(P)-bd_dom_sf"/>
</dbReference>
<organism evidence="2 3">
    <name type="scientific">Dyadobacter arcticus</name>
    <dbReference type="NCBI Taxonomy" id="1078754"/>
    <lineage>
        <taxon>Bacteria</taxon>
        <taxon>Pseudomonadati</taxon>
        <taxon>Bacteroidota</taxon>
        <taxon>Cytophagia</taxon>
        <taxon>Cytophagales</taxon>
        <taxon>Spirosomataceae</taxon>
        <taxon>Dyadobacter</taxon>
    </lineage>
</organism>
<dbReference type="Gene3D" id="3.90.25.10">
    <property type="entry name" value="UDP-galactose 4-epimerase, domain 1"/>
    <property type="match status" value="1"/>
</dbReference>
<reference evidence="2 3" key="1">
    <citation type="submission" date="2020-03" db="EMBL/GenBank/DDBJ databases">
        <title>Genomic Encyclopedia of Type Strains, Phase IV (KMG-IV): sequencing the most valuable type-strain genomes for metagenomic binning, comparative biology and taxonomic classification.</title>
        <authorList>
            <person name="Goeker M."/>
        </authorList>
    </citation>
    <scope>NUCLEOTIDE SEQUENCE [LARGE SCALE GENOMIC DNA]</scope>
    <source>
        <strain evidence="2 3">DSM 102865</strain>
    </source>
</reference>
<comment type="caution">
    <text evidence="2">The sequence shown here is derived from an EMBL/GenBank/DDBJ whole genome shotgun (WGS) entry which is preliminary data.</text>
</comment>
<protein>
    <submittedName>
        <fullName evidence="2">Uncharacterized protein YbjT (DUF2867 family)</fullName>
    </submittedName>
</protein>
<sequence>MMTSILVIGATGNVGAEVIKSLLKLNFGLEILAGVRDVTIKYSALVDQRISLVRFDITDISSYKPALQKCDFLFLMRPPQISEVPKYFGPLLDIAKSVGIKHIVFLSVQGVEKSKLIPHYKIEKLIVASQIPYTFLRAAYFMQNFCTTLKNDVLDRRRIFLPAGNARFAVVDVRDVGHVAAIVLMNATEHINKSYDLTTSQLFTFREMAARLTRILGVKVQYTSPGLINFFLTKRREGIPNHFILVMIMLHYFPRFQKQPNISDCIESIIGKEPITFNEFVADHRVLLGGVTQSP</sequence>
<proteinExistence type="predicted"/>
<gene>
    <name evidence="2" type="ORF">FHS68_001852</name>
</gene>
<dbReference type="SUPFAM" id="SSF51735">
    <property type="entry name" value="NAD(P)-binding Rossmann-fold domains"/>
    <property type="match status" value="1"/>
</dbReference>
<dbReference type="EMBL" id="JAASQJ010000002">
    <property type="protein sequence ID" value="NIJ52682.1"/>
    <property type="molecule type" value="Genomic_DNA"/>
</dbReference>
<dbReference type="RefSeq" id="WP_229211827.1">
    <property type="nucleotide sequence ID" value="NZ_JAASQJ010000002.1"/>
</dbReference>
<dbReference type="PANTHER" id="PTHR43162">
    <property type="match status" value="1"/>
</dbReference>
<keyword evidence="3" id="KW-1185">Reference proteome</keyword>
<feature type="domain" description="NmrA-like" evidence="1">
    <location>
        <begin position="4"/>
        <end position="266"/>
    </location>
</feature>
<dbReference type="PANTHER" id="PTHR43162:SF1">
    <property type="entry name" value="PRESTALK A DIFFERENTIATION PROTEIN A"/>
    <property type="match status" value="1"/>
</dbReference>
<dbReference type="InterPro" id="IPR008030">
    <property type="entry name" value="NmrA-like"/>
</dbReference>
<dbReference type="Pfam" id="PF05368">
    <property type="entry name" value="NmrA"/>
    <property type="match status" value="1"/>
</dbReference>
<evidence type="ECO:0000313" key="3">
    <source>
        <dbReference type="Proteomes" id="UP001179181"/>
    </source>
</evidence>